<gene>
    <name evidence="1" type="ordered locus">Desti_4669</name>
</gene>
<dbReference type="HOGENOM" id="CLU_2286970_0_0_7"/>
<keyword evidence="2" id="KW-1185">Reference proteome</keyword>
<dbReference type="RefSeq" id="WP_014812400.1">
    <property type="nucleotide sequence ID" value="NC_018025.1"/>
</dbReference>
<sequence>MCVDGVSHLVMNDETIQALMANPILDLVHKQVVMSLYAMDSNHELSTYKEMLPLYLGTDWESCEAILKAIEKAGLLTRTPDGIALVHPVKQDVSASCGCAM</sequence>
<evidence type="ECO:0000313" key="2">
    <source>
        <dbReference type="Proteomes" id="UP000006055"/>
    </source>
</evidence>
<reference evidence="2" key="1">
    <citation type="submission" date="2012-06" db="EMBL/GenBank/DDBJ databases">
        <title>Complete sequence of chromosome of Desulfomonile tiedjei DSM 6799.</title>
        <authorList>
            <person name="Lucas S."/>
            <person name="Copeland A."/>
            <person name="Lapidus A."/>
            <person name="Glavina del Rio T."/>
            <person name="Dalin E."/>
            <person name="Tice H."/>
            <person name="Bruce D."/>
            <person name="Goodwin L."/>
            <person name="Pitluck S."/>
            <person name="Peters L."/>
            <person name="Ovchinnikova G."/>
            <person name="Zeytun A."/>
            <person name="Lu M."/>
            <person name="Kyrpides N."/>
            <person name="Mavromatis K."/>
            <person name="Ivanova N."/>
            <person name="Brettin T."/>
            <person name="Detter J.C."/>
            <person name="Han C."/>
            <person name="Larimer F."/>
            <person name="Land M."/>
            <person name="Hauser L."/>
            <person name="Markowitz V."/>
            <person name="Cheng J.-F."/>
            <person name="Hugenholtz P."/>
            <person name="Woyke T."/>
            <person name="Wu D."/>
            <person name="Spring S."/>
            <person name="Schroeder M."/>
            <person name="Brambilla E."/>
            <person name="Klenk H.-P."/>
            <person name="Eisen J.A."/>
        </authorList>
    </citation>
    <scope>NUCLEOTIDE SEQUENCE [LARGE SCALE GENOMIC DNA]</scope>
    <source>
        <strain evidence="2">ATCC 49306 / DSM 6799 / DCB-1</strain>
    </source>
</reference>
<organism evidence="1 2">
    <name type="scientific">Desulfomonile tiedjei (strain ATCC 49306 / DSM 6799 / DCB-1)</name>
    <dbReference type="NCBI Taxonomy" id="706587"/>
    <lineage>
        <taxon>Bacteria</taxon>
        <taxon>Pseudomonadati</taxon>
        <taxon>Thermodesulfobacteriota</taxon>
        <taxon>Desulfomonilia</taxon>
        <taxon>Desulfomonilales</taxon>
        <taxon>Desulfomonilaceae</taxon>
        <taxon>Desulfomonile</taxon>
    </lineage>
</organism>
<dbReference type="Proteomes" id="UP000006055">
    <property type="component" value="Chromosome"/>
</dbReference>
<proteinExistence type="predicted"/>
<dbReference type="EMBL" id="CP003360">
    <property type="protein sequence ID" value="AFM27291.1"/>
    <property type="molecule type" value="Genomic_DNA"/>
</dbReference>
<protein>
    <submittedName>
        <fullName evidence="1">Uncharacterized protein</fullName>
    </submittedName>
</protein>
<dbReference type="STRING" id="706587.Desti_4669"/>
<accession>I4CCK0</accession>
<evidence type="ECO:0000313" key="1">
    <source>
        <dbReference type="EMBL" id="AFM27291.1"/>
    </source>
</evidence>
<dbReference type="KEGG" id="dti:Desti_4669"/>
<name>I4CCK0_DESTA</name>
<dbReference type="AlphaFoldDB" id="I4CCK0"/>